<dbReference type="InterPro" id="IPR001789">
    <property type="entry name" value="Sig_transdc_resp-reg_receiver"/>
</dbReference>
<dbReference type="Gene3D" id="1.10.10.10">
    <property type="entry name" value="Winged helix-like DNA-binding domain superfamily/Winged helix DNA-binding domain"/>
    <property type="match status" value="1"/>
</dbReference>
<evidence type="ECO:0000256" key="6">
    <source>
        <dbReference type="PROSITE-ProRule" id="PRU00169"/>
    </source>
</evidence>
<feature type="modified residue" description="4-aspartylphosphate" evidence="6">
    <location>
        <position position="56"/>
    </location>
</feature>
<dbReference type="Proteomes" id="UP001168380">
    <property type="component" value="Unassembled WGS sequence"/>
</dbReference>
<dbReference type="Gene3D" id="1.10.8.60">
    <property type="match status" value="1"/>
</dbReference>
<dbReference type="SUPFAM" id="SSF52540">
    <property type="entry name" value="P-loop containing nucleoside triphosphate hydrolases"/>
    <property type="match status" value="1"/>
</dbReference>
<keyword evidence="2" id="KW-0067">ATP-binding</keyword>
<dbReference type="PROSITE" id="PS00675">
    <property type="entry name" value="SIGMA54_INTERACT_1"/>
    <property type="match status" value="1"/>
</dbReference>
<dbReference type="SUPFAM" id="SSF46785">
    <property type="entry name" value="Winged helix' DNA-binding domain"/>
    <property type="match status" value="1"/>
</dbReference>
<dbReference type="InterPro" id="IPR003593">
    <property type="entry name" value="AAA+_ATPase"/>
</dbReference>
<dbReference type="RefSeq" id="WP_302711054.1">
    <property type="nucleotide sequence ID" value="NZ_JAULRT010000032.1"/>
</dbReference>
<dbReference type="SUPFAM" id="SSF52172">
    <property type="entry name" value="CheY-like"/>
    <property type="match status" value="1"/>
</dbReference>
<dbReference type="Gene3D" id="3.40.50.2300">
    <property type="match status" value="1"/>
</dbReference>
<dbReference type="Pfam" id="PF00072">
    <property type="entry name" value="Response_reg"/>
    <property type="match status" value="1"/>
</dbReference>
<dbReference type="InterPro" id="IPR027417">
    <property type="entry name" value="P-loop_NTPase"/>
</dbReference>
<evidence type="ECO:0000259" key="9">
    <source>
        <dbReference type="PROSITE" id="PS50110"/>
    </source>
</evidence>
<comment type="caution">
    <text evidence="10">The sequence shown here is derived from an EMBL/GenBank/DDBJ whole genome shotgun (WGS) entry which is preliminary data.</text>
</comment>
<dbReference type="InterPro" id="IPR036388">
    <property type="entry name" value="WH-like_DNA-bd_sf"/>
</dbReference>
<dbReference type="PANTHER" id="PTHR32071">
    <property type="entry name" value="TRANSCRIPTIONAL REGULATORY PROTEIN"/>
    <property type="match status" value="1"/>
</dbReference>
<dbReference type="SMART" id="SM00382">
    <property type="entry name" value="AAA"/>
    <property type="match status" value="1"/>
</dbReference>
<keyword evidence="6" id="KW-0597">Phosphoprotein</keyword>
<name>A0ABT8TAG1_9GAMM</name>
<keyword evidence="11" id="KW-1185">Reference proteome</keyword>
<sequence length="542" mass="59582">MTGTATRLLVVDDKPENLDILVHYLANSGFELAVATDGEQALEIARSRPPELVLLDVMMPGLNGFEVCRELKKHPGTAAVPVIFMSALGDTESKVTGFQAGAVDYITKPLQREEVLVRINTHLTITRQSRELQEKNRDLASLNSQLQEQIDRRIEVEDKLQQADQKLSALSVREAKQWGIDAFVGQSRKVCELLDDVRSLQQALRTNVLVLGESGTGKELVSRAIHFGSDRRDKPFVAVNCSAVPAELADAEFFGHVKGAFTGASSDRPGFFASADGGTLFLDEIGDMPLTLQAKLLRVLEDGLVMPVGGRKARKVDVRVVAATNVNLQEKVALKTFRQDLYFRLAGFVLTLPALRERAADIPLLVGYFAEQLAGQMGRETPAVSPESMARLRRYHYPGNVRELRNLMEYALIASRGAAIQPQHLHFIEPFLTVSGDGYDEQAGGSSPGEVVAYGAFNGLNRNQMRSSAGLADSDEASVIGAGTDEERVLKLAGQEQRVDNTSVQQWLGVDHARASYLLKKLHKEGLLAKCGERRWTYYVLQ</sequence>
<dbReference type="Pfam" id="PF00158">
    <property type="entry name" value="Sigma54_activat"/>
    <property type="match status" value="1"/>
</dbReference>
<proteinExistence type="predicted"/>
<protein>
    <submittedName>
        <fullName evidence="10">Sigma-54 dependent transcriptional regulator</fullName>
    </submittedName>
</protein>
<keyword evidence="7" id="KW-0175">Coiled coil</keyword>
<organism evidence="10 11">
    <name type="scientific">Gilvimarinus algae</name>
    <dbReference type="NCBI Taxonomy" id="3058037"/>
    <lineage>
        <taxon>Bacteria</taxon>
        <taxon>Pseudomonadati</taxon>
        <taxon>Pseudomonadota</taxon>
        <taxon>Gammaproteobacteria</taxon>
        <taxon>Cellvibrionales</taxon>
        <taxon>Cellvibrionaceae</taxon>
        <taxon>Gilvimarinus</taxon>
    </lineage>
</organism>
<dbReference type="EMBL" id="JAULRT010000032">
    <property type="protein sequence ID" value="MDO3380931.1"/>
    <property type="molecule type" value="Genomic_DNA"/>
</dbReference>
<dbReference type="PROSITE" id="PS00676">
    <property type="entry name" value="SIGMA54_INTERACT_2"/>
    <property type="match status" value="1"/>
</dbReference>
<dbReference type="InterPro" id="IPR011006">
    <property type="entry name" value="CheY-like_superfamily"/>
</dbReference>
<gene>
    <name evidence="10" type="ORF">QWI16_02020</name>
</gene>
<feature type="domain" description="Response regulatory" evidence="9">
    <location>
        <begin position="7"/>
        <end position="123"/>
    </location>
</feature>
<evidence type="ECO:0000256" key="4">
    <source>
        <dbReference type="ARBA" id="ARBA00023125"/>
    </source>
</evidence>
<dbReference type="CDD" id="cd19920">
    <property type="entry name" value="REC_PA4781-like"/>
    <property type="match status" value="1"/>
</dbReference>
<evidence type="ECO:0000256" key="3">
    <source>
        <dbReference type="ARBA" id="ARBA00023015"/>
    </source>
</evidence>
<feature type="coiled-coil region" evidence="7">
    <location>
        <begin position="125"/>
        <end position="173"/>
    </location>
</feature>
<evidence type="ECO:0000256" key="7">
    <source>
        <dbReference type="SAM" id="Coils"/>
    </source>
</evidence>
<dbReference type="InterPro" id="IPR002078">
    <property type="entry name" value="Sigma_54_int"/>
</dbReference>
<dbReference type="InterPro" id="IPR036390">
    <property type="entry name" value="WH_DNA-bd_sf"/>
</dbReference>
<evidence type="ECO:0000256" key="2">
    <source>
        <dbReference type="ARBA" id="ARBA00022840"/>
    </source>
</evidence>
<dbReference type="Pfam" id="PF25601">
    <property type="entry name" value="AAA_lid_14"/>
    <property type="match status" value="1"/>
</dbReference>
<evidence type="ECO:0000256" key="5">
    <source>
        <dbReference type="ARBA" id="ARBA00023163"/>
    </source>
</evidence>
<dbReference type="PROSITE" id="PS00688">
    <property type="entry name" value="SIGMA54_INTERACT_3"/>
    <property type="match status" value="1"/>
</dbReference>
<evidence type="ECO:0000259" key="8">
    <source>
        <dbReference type="PROSITE" id="PS50045"/>
    </source>
</evidence>
<dbReference type="InterPro" id="IPR058031">
    <property type="entry name" value="AAA_lid_NorR"/>
</dbReference>
<accession>A0ABT8TAG1</accession>
<evidence type="ECO:0000313" key="11">
    <source>
        <dbReference type="Proteomes" id="UP001168380"/>
    </source>
</evidence>
<keyword evidence="1" id="KW-0547">Nucleotide-binding</keyword>
<dbReference type="PROSITE" id="PS50110">
    <property type="entry name" value="RESPONSE_REGULATORY"/>
    <property type="match status" value="1"/>
</dbReference>
<keyword evidence="3" id="KW-0805">Transcription regulation</keyword>
<dbReference type="SMART" id="SM00448">
    <property type="entry name" value="REC"/>
    <property type="match status" value="1"/>
</dbReference>
<evidence type="ECO:0000313" key="10">
    <source>
        <dbReference type="EMBL" id="MDO3380931.1"/>
    </source>
</evidence>
<evidence type="ECO:0000256" key="1">
    <source>
        <dbReference type="ARBA" id="ARBA00022741"/>
    </source>
</evidence>
<dbReference type="CDD" id="cd00009">
    <property type="entry name" value="AAA"/>
    <property type="match status" value="1"/>
</dbReference>
<dbReference type="InterPro" id="IPR025944">
    <property type="entry name" value="Sigma_54_int_dom_CS"/>
</dbReference>
<dbReference type="InterPro" id="IPR025943">
    <property type="entry name" value="Sigma_54_int_dom_ATP-bd_2"/>
</dbReference>
<feature type="domain" description="Sigma-54 factor interaction" evidence="8">
    <location>
        <begin position="183"/>
        <end position="413"/>
    </location>
</feature>
<dbReference type="InterPro" id="IPR025662">
    <property type="entry name" value="Sigma_54_int_dom_ATP-bd_1"/>
</dbReference>
<dbReference type="PROSITE" id="PS50045">
    <property type="entry name" value="SIGMA54_INTERACT_4"/>
    <property type="match status" value="1"/>
</dbReference>
<reference evidence="10" key="1">
    <citation type="submission" date="2023-07" db="EMBL/GenBank/DDBJ databases">
        <title>Gilvimarinus algae sp. nov., isolated from the surface of Kelp.</title>
        <authorList>
            <person name="Sun Y.Y."/>
            <person name="Gong Y."/>
            <person name="Du Z.J."/>
        </authorList>
    </citation>
    <scope>NUCLEOTIDE SEQUENCE</scope>
    <source>
        <strain evidence="10">SDUM040014</strain>
    </source>
</reference>
<keyword evidence="4" id="KW-0238">DNA-binding</keyword>
<keyword evidence="5" id="KW-0804">Transcription</keyword>
<dbReference type="Gene3D" id="3.40.50.300">
    <property type="entry name" value="P-loop containing nucleotide triphosphate hydrolases"/>
    <property type="match status" value="1"/>
</dbReference>